<dbReference type="InterPro" id="IPR022655">
    <property type="entry name" value="DUF1553"/>
</dbReference>
<organism evidence="4 5">
    <name type="scientific">Stieleria varia</name>
    <dbReference type="NCBI Taxonomy" id="2528005"/>
    <lineage>
        <taxon>Bacteria</taxon>
        <taxon>Pseudomonadati</taxon>
        <taxon>Planctomycetota</taxon>
        <taxon>Planctomycetia</taxon>
        <taxon>Pirellulales</taxon>
        <taxon>Pirellulaceae</taxon>
        <taxon>Stieleria</taxon>
    </lineage>
</organism>
<comment type="caution">
    <text evidence="4">The sequence shown here is derived from an EMBL/GenBank/DDBJ whole genome shotgun (WGS) entry which is preliminary data.</text>
</comment>
<dbReference type="Pfam" id="PF07587">
    <property type="entry name" value="PSD1"/>
    <property type="match status" value="1"/>
</dbReference>
<dbReference type="PANTHER" id="PTHR35889:SF3">
    <property type="entry name" value="F-BOX DOMAIN-CONTAINING PROTEIN"/>
    <property type="match status" value="1"/>
</dbReference>
<dbReference type="GO" id="GO:0020037">
    <property type="term" value="F:heme binding"/>
    <property type="evidence" value="ECO:0007669"/>
    <property type="project" value="InterPro"/>
</dbReference>
<evidence type="ECO:0000259" key="2">
    <source>
        <dbReference type="Pfam" id="PF07587"/>
    </source>
</evidence>
<dbReference type="InterPro" id="IPR011429">
    <property type="entry name" value="Cyt_c_Planctomycete-type"/>
</dbReference>
<evidence type="ECO:0000313" key="5">
    <source>
        <dbReference type="Proteomes" id="UP000320176"/>
    </source>
</evidence>
<evidence type="ECO:0000313" key="4">
    <source>
        <dbReference type="EMBL" id="TWU00874.1"/>
    </source>
</evidence>
<dbReference type="RefSeq" id="WP_146521421.1">
    <property type="nucleotide sequence ID" value="NZ_CP151726.1"/>
</dbReference>
<proteinExistence type="predicted"/>
<dbReference type="SUPFAM" id="SSF46626">
    <property type="entry name" value="Cytochrome c"/>
    <property type="match status" value="1"/>
</dbReference>
<dbReference type="Proteomes" id="UP000320176">
    <property type="component" value="Unassembled WGS sequence"/>
</dbReference>
<dbReference type="Pfam" id="PF07635">
    <property type="entry name" value="PSCyt1"/>
    <property type="match status" value="1"/>
</dbReference>
<keyword evidence="5" id="KW-1185">Reference proteome</keyword>
<dbReference type="OrthoDB" id="127107at2"/>
<sequence length="774" mass="87098">MRPATLVIPFLICNAFALSPPHTFGGSDTILFNRDIRPILSENCFHCHGPDRATRHADLRLDQPESAANVLAGDSPDDSELVRRILSDDPDEQMPPPDSRKALTPDQISKLTRWVEQGAKYQGHWAFISPQKSSPPIHADDSWSRGTIDRFVYDRLSKENLSPSPPADRNTLIRRITLDLTGLPPTPADVDAFVKDHSAGATERLIDRLMQSPQYGEHHALPWLEAARYADTDGYQNDRYRYQHVWRDWVIDAMNNNMPYDQFIIEQLAGDMLPEATLRQQIATGFGRNHRINSEDGSIPEEWRTEYVADRVDTFGTVFLGLTVGCARCHDHKYDPISQTEYYQLFAYFNNIAEWGVGPNNGNSPPFIEVPASWPNLSPIENRRIVPDPVKLTRARKEAGNGLQRPQAGSPKTVMVMHESDQPRETFVLIRGQYNAPDTDRPVSPGVPKSLDVAPRDEQQIPKTRLDLARWLTRPGHPLTARVAVNRLWQQLFGTGLVESSDNFGAQGSPPSHPELLDYLAVRLQETGWDLRKIEKEILLSATYQQSSVITDELAQRDPKNRLLARGPRVRMSAYMLRDQALSTSGLLVHHVGGPSAKPYMPPKIWSSISNNKYTQDTGANLFRRSLYTYWRRTIPPPTMMNFNAAAREVCAVQTESTNTPLQALTLMNNKLFVEAARVMAGRMIDSNPEDVVTQIEHGFKLATSRLPNEAELKVLRKAYDQFLQQYQTDRAAAEKLLSVGSSPPAKTNEVDQLAAMAMTASLIMNLDETITKE</sequence>
<dbReference type="InterPro" id="IPR036909">
    <property type="entry name" value="Cyt_c-like_dom_sf"/>
</dbReference>
<dbReference type="GO" id="GO:0009055">
    <property type="term" value="F:electron transfer activity"/>
    <property type="evidence" value="ECO:0007669"/>
    <property type="project" value="InterPro"/>
</dbReference>
<protein>
    <submittedName>
        <fullName evidence="4">Planctomycete cytochrome C</fullName>
    </submittedName>
</protein>
<feature type="domain" description="Cytochrome C Planctomycete-type" evidence="3">
    <location>
        <begin position="44"/>
        <end position="98"/>
    </location>
</feature>
<feature type="domain" description="DUF1553" evidence="2">
    <location>
        <begin position="464"/>
        <end position="718"/>
    </location>
</feature>
<accession>A0A5C6ARS8</accession>
<dbReference type="AlphaFoldDB" id="A0A5C6ARS8"/>
<dbReference type="PANTHER" id="PTHR35889">
    <property type="entry name" value="CYCLOINULO-OLIGOSACCHARIDE FRUCTANOTRANSFERASE-RELATED"/>
    <property type="match status" value="1"/>
</dbReference>
<dbReference type="Gene3D" id="1.10.760.10">
    <property type="entry name" value="Cytochrome c-like domain"/>
    <property type="match status" value="1"/>
</dbReference>
<gene>
    <name evidence="4" type="ORF">Pla52n_42430</name>
</gene>
<dbReference type="EMBL" id="SJPN01000005">
    <property type="protein sequence ID" value="TWU00874.1"/>
    <property type="molecule type" value="Genomic_DNA"/>
</dbReference>
<evidence type="ECO:0000259" key="3">
    <source>
        <dbReference type="Pfam" id="PF07635"/>
    </source>
</evidence>
<name>A0A5C6ARS8_9BACT</name>
<evidence type="ECO:0000259" key="1">
    <source>
        <dbReference type="Pfam" id="PF07583"/>
    </source>
</evidence>
<dbReference type="InterPro" id="IPR011444">
    <property type="entry name" value="DUF1549"/>
</dbReference>
<dbReference type="Pfam" id="PF07583">
    <property type="entry name" value="PSCyt2"/>
    <property type="match status" value="1"/>
</dbReference>
<reference evidence="4 5" key="1">
    <citation type="submission" date="2019-02" db="EMBL/GenBank/DDBJ databases">
        <title>Deep-cultivation of Planctomycetes and their phenomic and genomic characterization uncovers novel biology.</title>
        <authorList>
            <person name="Wiegand S."/>
            <person name="Jogler M."/>
            <person name="Boedeker C."/>
            <person name="Pinto D."/>
            <person name="Vollmers J."/>
            <person name="Rivas-Marin E."/>
            <person name="Kohn T."/>
            <person name="Peeters S.H."/>
            <person name="Heuer A."/>
            <person name="Rast P."/>
            <person name="Oberbeckmann S."/>
            <person name="Bunk B."/>
            <person name="Jeske O."/>
            <person name="Meyerdierks A."/>
            <person name="Storesund J.E."/>
            <person name="Kallscheuer N."/>
            <person name="Luecker S."/>
            <person name="Lage O.M."/>
            <person name="Pohl T."/>
            <person name="Merkel B.J."/>
            <person name="Hornburger P."/>
            <person name="Mueller R.-W."/>
            <person name="Bruemmer F."/>
            <person name="Labrenz M."/>
            <person name="Spormann A.M."/>
            <person name="Op Den Camp H."/>
            <person name="Overmann J."/>
            <person name="Amann R."/>
            <person name="Jetten M.S.M."/>
            <person name="Mascher T."/>
            <person name="Medema M.H."/>
            <person name="Devos D.P."/>
            <person name="Kaster A.-K."/>
            <person name="Ovreas L."/>
            <person name="Rohde M."/>
            <person name="Galperin M.Y."/>
            <person name="Jogler C."/>
        </authorList>
    </citation>
    <scope>NUCLEOTIDE SEQUENCE [LARGE SCALE GENOMIC DNA]</scope>
    <source>
        <strain evidence="4 5">Pla52n</strain>
    </source>
</reference>
<feature type="domain" description="DUF1549" evidence="1">
    <location>
        <begin position="148"/>
        <end position="353"/>
    </location>
</feature>